<evidence type="ECO:0000313" key="1">
    <source>
        <dbReference type="EMBL" id="QJB31542.1"/>
    </source>
</evidence>
<reference evidence="1" key="2">
    <citation type="submission" date="2020-09" db="EMBL/GenBank/DDBJ databases">
        <authorList>
            <person name="Kittiwongwattana C."/>
        </authorList>
    </citation>
    <scope>NUCLEOTIDE SEQUENCE</scope>
    <source>
        <strain evidence="1">1310</strain>
    </source>
</reference>
<sequence length="164" mass="17917">MAEISIKEGEAKQVTGKDTLKYPDINSCLSLTAVFTDDKRVGGHAVMFPASPQLTLKQICDYLIANKGSSNTLIIVGDIGTWNDNWSMLDETKNLIINGRKVNNAGELGPAMGFTNNVLKDTIVCNASGGTYDVFFGFEGGKRIYWCVDHKTGTICTKFGQQPW</sequence>
<accession>A0AAE6ZGE0</accession>
<reference evidence="3 4" key="1">
    <citation type="submission" date="2020-04" db="EMBL/GenBank/DDBJ databases">
        <authorList>
            <person name="Kittiwongwattana C."/>
        </authorList>
    </citation>
    <scope>NUCLEOTIDE SEQUENCE [LARGE SCALE GENOMIC DNA]</scope>
    <source>
        <strain evidence="2 4">1303</strain>
        <strain evidence="3">1310</strain>
    </source>
</reference>
<dbReference type="KEGG" id="coy:HF329_09570"/>
<dbReference type="RefSeq" id="WP_168803801.1">
    <property type="nucleotide sequence ID" value="NZ_CP051204.2"/>
</dbReference>
<dbReference type="EMBL" id="CP051204">
    <property type="protein sequence ID" value="QJB38023.1"/>
    <property type="molecule type" value="Genomic_DNA"/>
</dbReference>
<evidence type="ECO:0000313" key="3">
    <source>
        <dbReference type="Proteomes" id="UP000502421"/>
    </source>
</evidence>
<name>A0AAE6ZGE0_9BACT</name>
<protein>
    <submittedName>
        <fullName evidence="1">Uncharacterized protein</fullName>
    </submittedName>
</protein>
<evidence type="ECO:0000313" key="2">
    <source>
        <dbReference type="EMBL" id="QJB38023.1"/>
    </source>
</evidence>
<dbReference type="Proteomes" id="UP000503144">
    <property type="component" value="Chromosome"/>
</dbReference>
<keyword evidence="4" id="KW-1185">Reference proteome</keyword>
<gene>
    <name evidence="2" type="ORF">HF324_09225</name>
    <name evidence="1" type="ORF">HF329_09570</name>
</gene>
<proteinExistence type="predicted"/>
<dbReference type="AlphaFoldDB" id="A0AAE6ZGE0"/>
<dbReference type="EMBL" id="CP051205">
    <property type="protein sequence ID" value="QJB31542.1"/>
    <property type="molecule type" value="Genomic_DNA"/>
</dbReference>
<dbReference type="Proteomes" id="UP000502421">
    <property type="component" value="Chromosome"/>
</dbReference>
<evidence type="ECO:0000313" key="4">
    <source>
        <dbReference type="Proteomes" id="UP000503144"/>
    </source>
</evidence>
<organism evidence="1 3">
    <name type="scientific">Chitinophaga oryzae</name>
    <dbReference type="NCBI Taxonomy" id="2725414"/>
    <lineage>
        <taxon>Bacteria</taxon>
        <taxon>Pseudomonadati</taxon>
        <taxon>Bacteroidota</taxon>
        <taxon>Chitinophagia</taxon>
        <taxon>Chitinophagales</taxon>
        <taxon>Chitinophagaceae</taxon>
        <taxon>Chitinophaga</taxon>
    </lineage>
</organism>